<evidence type="ECO:0000256" key="6">
    <source>
        <dbReference type="ARBA" id="ARBA00022642"/>
    </source>
</evidence>
<comment type="caution">
    <text evidence="11">The sequence shown here is derived from an EMBL/GenBank/DDBJ whole genome shotgun (WGS) entry which is preliminary data.</text>
</comment>
<evidence type="ECO:0000313" key="11">
    <source>
        <dbReference type="EMBL" id="PUU74611.1"/>
    </source>
</evidence>
<dbReference type="PANTHER" id="PTHR11098">
    <property type="entry name" value="NICOTINATE PHOSPHORIBOSYLTRANSFERASE"/>
    <property type="match status" value="1"/>
</dbReference>
<evidence type="ECO:0000256" key="2">
    <source>
        <dbReference type="ARBA" id="ARBA00010897"/>
    </source>
</evidence>
<dbReference type="OrthoDB" id="193380at2759"/>
<dbReference type="GO" id="GO:0005829">
    <property type="term" value="C:cytosol"/>
    <property type="evidence" value="ECO:0007669"/>
    <property type="project" value="TreeGrafter"/>
</dbReference>
<name>A0A2T6ZGI4_TUBBO</name>
<dbReference type="PANTHER" id="PTHR11098:SF1">
    <property type="entry name" value="NICOTINATE PHOSPHORIBOSYLTRANSFERASE"/>
    <property type="match status" value="1"/>
</dbReference>
<sequence>MSNKPPHGTEEVEGIASLVDTDLYKLTMQCAVLKNYPDVDVTYAYTNRTFDLKLSREGFEWIKAQVAKLGQLRLSQAELEFLQRACPYLPQTYLAYLEKFSFKPDDQLVLAFTPDTGVSDRMANEGNENSEKVEFADGSAKGDVRIDIKGKWVETILYEIPLLVLVSQAYFKFSNTDWNYEGQEEKAFAKGLQLLESGCALSEFGTRRRRSYHTQELVLNGLVRATAHYEKSGGGEGKLLGTSNVHFAHRMGLNPIGTVAHEWFMGIAAITNDYTRANEIGLRQWIDCFGEGVLSIALTDTFGTPHFLRNFALKYPPSGKSYAEIFAGVRQDSGDPEEFVKRMRKFYDEQGIKSKKTIVFSDSLDVDLCLKYKELAEREGFVSSFGVGTFLTTANPSDDFVQLSSPGQRSWPLNIVVKVNSANGKPAVKISDNISKNTGDRATVERVKQELGYVEREWEDGNERDRSGSRV</sequence>
<dbReference type="SUPFAM" id="SSF54675">
    <property type="entry name" value="Nicotinate/Quinolinate PRTase N-terminal domain-like"/>
    <property type="match status" value="1"/>
</dbReference>
<dbReference type="InterPro" id="IPR006406">
    <property type="entry name" value="Nic_PRibTrfase"/>
</dbReference>
<dbReference type="InterPro" id="IPR007229">
    <property type="entry name" value="Nic_PRibTrfase-Fam"/>
</dbReference>
<keyword evidence="5 8" id="KW-0436">Ligase</keyword>
<comment type="similarity">
    <text evidence="2 8">Belongs to the NAPRTase family.</text>
</comment>
<evidence type="ECO:0000256" key="5">
    <source>
        <dbReference type="ARBA" id="ARBA00022598"/>
    </source>
</evidence>
<dbReference type="UniPathway" id="UPA00253">
    <property type="reaction ID" value="UER00457"/>
</dbReference>
<reference evidence="11 12" key="1">
    <citation type="submission" date="2017-04" db="EMBL/GenBank/DDBJ databases">
        <title>Draft genome sequence of Tuber borchii Vittad., a whitish edible truffle.</title>
        <authorList>
            <consortium name="DOE Joint Genome Institute"/>
            <person name="Murat C."/>
            <person name="Kuo A."/>
            <person name="Barry K.W."/>
            <person name="Clum A."/>
            <person name="Dockter R.B."/>
            <person name="Fauchery L."/>
            <person name="Iotti M."/>
            <person name="Kohler A."/>
            <person name="Labutti K."/>
            <person name="Lindquist E.A."/>
            <person name="Lipzen A."/>
            <person name="Ohm R.A."/>
            <person name="Wang M."/>
            <person name="Grigoriev I.V."/>
            <person name="Zambonelli A."/>
            <person name="Martin F.M."/>
        </authorList>
    </citation>
    <scope>NUCLEOTIDE SEQUENCE [LARGE SCALE GENOMIC DNA]</scope>
    <source>
        <strain evidence="11 12">Tbo3840</strain>
    </source>
</reference>
<feature type="domain" description="Nicotinate/nicotinamide phosphoribosyltransferase" evidence="9">
    <location>
        <begin position="199"/>
        <end position="452"/>
    </location>
</feature>
<proteinExistence type="inferred from homology"/>
<evidence type="ECO:0000256" key="1">
    <source>
        <dbReference type="ARBA" id="ARBA00004952"/>
    </source>
</evidence>
<feature type="domain" description="Nicotinate phosphoribosyltransferase N-terminal" evidence="10">
    <location>
        <begin position="20"/>
        <end position="106"/>
    </location>
</feature>
<dbReference type="NCBIfam" id="TIGR01514">
    <property type="entry name" value="NAPRTase"/>
    <property type="match status" value="1"/>
</dbReference>
<dbReference type="GO" id="GO:0004516">
    <property type="term" value="F:nicotinate phosphoribosyltransferase activity"/>
    <property type="evidence" value="ECO:0007669"/>
    <property type="project" value="UniProtKB-UniRule"/>
</dbReference>
<evidence type="ECO:0000256" key="4">
    <source>
        <dbReference type="ARBA" id="ARBA00022553"/>
    </source>
</evidence>
<evidence type="ECO:0000256" key="3">
    <source>
        <dbReference type="ARBA" id="ARBA00013236"/>
    </source>
</evidence>
<evidence type="ECO:0000259" key="10">
    <source>
        <dbReference type="Pfam" id="PF17767"/>
    </source>
</evidence>
<comment type="catalytic activity">
    <reaction evidence="7 8">
        <text>5-phospho-alpha-D-ribose 1-diphosphate + nicotinate + ATP + H2O = nicotinate beta-D-ribonucleotide + ADP + phosphate + diphosphate</text>
        <dbReference type="Rhea" id="RHEA:36163"/>
        <dbReference type="ChEBI" id="CHEBI:15377"/>
        <dbReference type="ChEBI" id="CHEBI:30616"/>
        <dbReference type="ChEBI" id="CHEBI:32544"/>
        <dbReference type="ChEBI" id="CHEBI:33019"/>
        <dbReference type="ChEBI" id="CHEBI:43474"/>
        <dbReference type="ChEBI" id="CHEBI:57502"/>
        <dbReference type="ChEBI" id="CHEBI:58017"/>
        <dbReference type="ChEBI" id="CHEBI:456216"/>
        <dbReference type="EC" id="6.3.4.21"/>
    </reaction>
</comment>
<dbReference type="InterPro" id="IPR036068">
    <property type="entry name" value="Nicotinate_pribotase-like_C"/>
</dbReference>
<evidence type="ECO:0000313" key="12">
    <source>
        <dbReference type="Proteomes" id="UP000244722"/>
    </source>
</evidence>
<dbReference type="GO" id="GO:0016740">
    <property type="term" value="F:transferase activity"/>
    <property type="evidence" value="ECO:0007669"/>
    <property type="project" value="UniProtKB-KW"/>
</dbReference>
<evidence type="ECO:0000256" key="7">
    <source>
        <dbReference type="ARBA" id="ARBA00048668"/>
    </source>
</evidence>
<comment type="pathway">
    <text evidence="1 8">Cofactor biosynthesis; NAD(+) biosynthesis; nicotinate D-ribonucleotide from nicotinate: step 1/1.</text>
</comment>
<dbReference type="STRING" id="42251.A0A2T6ZGI4"/>
<dbReference type="EC" id="6.3.4.21" evidence="3 8"/>
<comment type="function">
    <text evidence="8">Catalyzes the synthesis of beta-nicotinate D-ribonucleotide from nicotinate and 5-phospho-D-ribose 1-phosphate at the expense of ATP.</text>
</comment>
<keyword evidence="12" id="KW-1185">Reference proteome</keyword>
<keyword evidence="6 8" id="KW-0662">Pyridine nucleotide biosynthesis</keyword>
<dbReference type="EMBL" id="NESQ01000288">
    <property type="protein sequence ID" value="PUU74611.1"/>
    <property type="molecule type" value="Genomic_DNA"/>
</dbReference>
<dbReference type="Pfam" id="PF04095">
    <property type="entry name" value="NAPRTase"/>
    <property type="match status" value="1"/>
</dbReference>
<dbReference type="GO" id="GO:0034355">
    <property type="term" value="P:NAD+ biosynthetic process via the salvage pathway"/>
    <property type="evidence" value="ECO:0007669"/>
    <property type="project" value="TreeGrafter"/>
</dbReference>
<dbReference type="Proteomes" id="UP000244722">
    <property type="component" value="Unassembled WGS sequence"/>
</dbReference>
<protein>
    <recommendedName>
        <fullName evidence="3 8">Nicotinate phosphoribosyltransferase</fullName>
        <ecNumber evidence="3 8">6.3.4.21</ecNumber>
    </recommendedName>
</protein>
<dbReference type="InterPro" id="IPR040727">
    <property type="entry name" value="NAPRTase_N"/>
</dbReference>
<gene>
    <name evidence="11" type="ORF">B9Z19DRAFT_1068079</name>
</gene>
<dbReference type="InterPro" id="IPR041525">
    <property type="entry name" value="N/Namide_PRibTrfase"/>
</dbReference>
<comment type="PTM">
    <text evidence="8">Transiently phosphorylated on a His residue during the reaction cycle. Phosphorylation strongly increases the affinity for substrates and increases the rate of nicotinate D-ribonucleotide production. Dephosphorylation regenerates the low-affinity form of the enzyme, leading to product release.</text>
</comment>
<dbReference type="SUPFAM" id="SSF51690">
    <property type="entry name" value="Nicotinate/Quinolinate PRTase C-terminal domain-like"/>
    <property type="match status" value="1"/>
</dbReference>
<evidence type="ECO:0000259" key="9">
    <source>
        <dbReference type="Pfam" id="PF04095"/>
    </source>
</evidence>
<organism evidence="11 12">
    <name type="scientific">Tuber borchii</name>
    <name type="common">White truffle</name>
    <dbReference type="NCBI Taxonomy" id="42251"/>
    <lineage>
        <taxon>Eukaryota</taxon>
        <taxon>Fungi</taxon>
        <taxon>Dikarya</taxon>
        <taxon>Ascomycota</taxon>
        <taxon>Pezizomycotina</taxon>
        <taxon>Pezizomycetes</taxon>
        <taxon>Pezizales</taxon>
        <taxon>Tuberaceae</taxon>
        <taxon>Tuber</taxon>
    </lineage>
</organism>
<keyword evidence="11" id="KW-0808">Transferase</keyword>
<evidence type="ECO:0000256" key="8">
    <source>
        <dbReference type="RuleBase" id="RU003838"/>
    </source>
</evidence>
<keyword evidence="4" id="KW-0597">Phosphoprotein</keyword>
<dbReference type="Gene3D" id="3.20.140.10">
    <property type="entry name" value="nicotinate phosphoribosyltransferase"/>
    <property type="match status" value="1"/>
</dbReference>
<accession>A0A2T6ZGI4</accession>
<dbReference type="AlphaFoldDB" id="A0A2T6ZGI4"/>
<dbReference type="Pfam" id="PF17767">
    <property type="entry name" value="NAPRTase_N"/>
    <property type="match status" value="1"/>
</dbReference>
<dbReference type="PIRSF" id="PIRSF000484">
    <property type="entry name" value="NAPRT"/>
    <property type="match status" value="1"/>
</dbReference>